<keyword evidence="2" id="KW-1185">Reference proteome</keyword>
<sequence>MMIFDYRGEKIGFGEPLINNVVHIDFEVISTCRCCGTEIEKTEERMGFETYLPFEDIRQWLGTTGAITRIMDLVQVEAKRVGAVRDDSEGGDA</sequence>
<evidence type="ECO:0000313" key="1">
    <source>
        <dbReference type="EMBL" id="MBB4639831.1"/>
    </source>
</evidence>
<reference evidence="1 2" key="1">
    <citation type="submission" date="2020-08" db="EMBL/GenBank/DDBJ databases">
        <title>Genomic Encyclopedia of Type Strains, Phase IV (KMG-IV): sequencing the most valuable type-strain genomes for metagenomic binning, comparative biology and taxonomic classification.</title>
        <authorList>
            <person name="Goeker M."/>
        </authorList>
    </citation>
    <scope>NUCLEOTIDE SEQUENCE [LARGE SCALE GENOMIC DNA]</scope>
    <source>
        <strain evidence="1 2">DSM 7465</strain>
    </source>
</reference>
<dbReference type="Proteomes" id="UP000575068">
    <property type="component" value="Unassembled WGS sequence"/>
</dbReference>
<dbReference type="EMBL" id="JACHOV010000001">
    <property type="protein sequence ID" value="MBB4639831.1"/>
    <property type="molecule type" value="Genomic_DNA"/>
</dbReference>
<evidence type="ECO:0000313" key="2">
    <source>
        <dbReference type="Proteomes" id="UP000575068"/>
    </source>
</evidence>
<protein>
    <submittedName>
        <fullName evidence="1">Uncharacterized protein</fullName>
    </submittedName>
</protein>
<dbReference type="RefSeq" id="WP_184473699.1">
    <property type="nucleotide sequence ID" value="NZ_JACHOV010000001.1"/>
</dbReference>
<gene>
    <name evidence="1" type="ORF">HNQ99_000111</name>
</gene>
<dbReference type="AlphaFoldDB" id="A0A840HQ36"/>
<name>A0A840HQ36_9SPHN</name>
<comment type="caution">
    <text evidence="1">The sequence shown here is derived from an EMBL/GenBank/DDBJ whole genome shotgun (WGS) entry which is preliminary data.</text>
</comment>
<proteinExistence type="predicted"/>
<accession>A0A840HQ36</accession>
<organism evidence="1 2">
    <name type="scientific">Rhizorhapis suberifaciens</name>
    <name type="common">corky root of lettuce</name>
    <dbReference type="NCBI Taxonomy" id="13656"/>
    <lineage>
        <taxon>Bacteria</taxon>
        <taxon>Pseudomonadati</taxon>
        <taxon>Pseudomonadota</taxon>
        <taxon>Alphaproteobacteria</taxon>
        <taxon>Sphingomonadales</taxon>
        <taxon>Sphingomonadaceae</taxon>
        <taxon>Rhizorhapis</taxon>
    </lineage>
</organism>